<dbReference type="PROSITE" id="PS51257">
    <property type="entry name" value="PROKAR_LIPOPROTEIN"/>
    <property type="match status" value="1"/>
</dbReference>
<organism evidence="3">
    <name type="scientific">Geobacter sp. (strain M21)</name>
    <dbReference type="NCBI Taxonomy" id="443144"/>
    <lineage>
        <taxon>Bacteria</taxon>
        <taxon>Pseudomonadati</taxon>
        <taxon>Thermodesulfobacteriota</taxon>
        <taxon>Desulfuromonadia</taxon>
        <taxon>Geobacterales</taxon>
        <taxon>Geobacteraceae</taxon>
        <taxon>Geobacter</taxon>
    </lineage>
</organism>
<evidence type="ECO:0008006" key="4">
    <source>
        <dbReference type="Google" id="ProtNLM"/>
    </source>
</evidence>
<dbReference type="AlphaFoldDB" id="C6E878"/>
<dbReference type="KEGG" id="gem:GM21_2014"/>
<feature type="compositionally biased region" description="Basic and acidic residues" evidence="1">
    <location>
        <begin position="81"/>
        <end position="92"/>
    </location>
</feature>
<feature type="chain" id="PRO_5002964670" description="Lipoprotein" evidence="2">
    <location>
        <begin position="23"/>
        <end position="92"/>
    </location>
</feature>
<gene>
    <name evidence="3" type="ordered locus">GM21_2014</name>
</gene>
<evidence type="ECO:0000256" key="1">
    <source>
        <dbReference type="SAM" id="MobiDB-lite"/>
    </source>
</evidence>
<feature type="region of interest" description="Disordered" evidence="1">
    <location>
        <begin position="53"/>
        <end position="92"/>
    </location>
</feature>
<keyword evidence="2" id="KW-0732">Signal</keyword>
<feature type="compositionally biased region" description="Polar residues" evidence="1">
    <location>
        <begin position="63"/>
        <end position="72"/>
    </location>
</feature>
<dbReference type="EMBL" id="CP001661">
    <property type="protein sequence ID" value="ACT18066.1"/>
    <property type="molecule type" value="Genomic_DNA"/>
</dbReference>
<dbReference type="OrthoDB" id="5397203at2"/>
<reference evidence="3" key="1">
    <citation type="submission" date="2009-07" db="EMBL/GenBank/DDBJ databases">
        <title>Complete sequence of Geobacter sp. M21.</title>
        <authorList>
            <consortium name="US DOE Joint Genome Institute"/>
            <person name="Lucas S."/>
            <person name="Copeland A."/>
            <person name="Lapidus A."/>
            <person name="Glavina del Rio T."/>
            <person name="Dalin E."/>
            <person name="Tice H."/>
            <person name="Bruce D."/>
            <person name="Goodwin L."/>
            <person name="Pitluck S."/>
            <person name="Saunders E."/>
            <person name="Brettin T."/>
            <person name="Detter J.C."/>
            <person name="Han C."/>
            <person name="Larimer F."/>
            <person name="Land M."/>
            <person name="Hauser L."/>
            <person name="Kyrpides N."/>
            <person name="Ovchinnikova G."/>
            <person name="Lovley D."/>
        </authorList>
    </citation>
    <scope>NUCLEOTIDE SEQUENCE [LARGE SCALE GENOMIC DNA]</scope>
    <source>
        <strain evidence="3">M21</strain>
    </source>
</reference>
<protein>
    <recommendedName>
        <fullName evidence="4">Lipoprotein</fullName>
    </recommendedName>
</protein>
<accession>C6E878</accession>
<dbReference type="HOGENOM" id="CLU_2409071_0_0_7"/>
<sequence length="92" mass="10167">MKYAGPTAVIACLLFSTGCAFYQTHDPAAPHVAQPKELSVPVGKQWKVVEEAPALQNERNDRQPFQTEQSVQPEGIQRPAAPEKGRKIETPR</sequence>
<name>C6E878_GEOSM</name>
<evidence type="ECO:0000256" key="2">
    <source>
        <dbReference type="SAM" id="SignalP"/>
    </source>
</evidence>
<evidence type="ECO:0000313" key="3">
    <source>
        <dbReference type="EMBL" id="ACT18066.1"/>
    </source>
</evidence>
<dbReference type="STRING" id="443144.GM21_2014"/>
<feature type="signal peptide" evidence="2">
    <location>
        <begin position="1"/>
        <end position="22"/>
    </location>
</feature>
<proteinExistence type="predicted"/>